<name>A0A6G1U2J6_9BACT</name>
<comment type="caution">
    <text evidence="1">The sequence shown here is derived from an EMBL/GenBank/DDBJ whole genome shotgun (WGS) entry which is preliminary data.</text>
</comment>
<sequence>MAKTKMKNPQEIISTKKLRNKAANVTTKDGEAFVCVTKTKDEKVGLSWKGTKQDLLNLLFTACRNDKQMAALICRAAKDHIDYCKGTHQDWVNLTADIVQLDQELDTNQHQEGGNA</sequence>
<accession>A0A6G1U2J6</accession>
<gene>
    <name evidence="1" type="ORF">F7D73_09885</name>
</gene>
<dbReference type="AlphaFoldDB" id="A0A6G1U2J6"/>
<evidence type="ECO:0000313" key="1">
    <source>
        <dbReference type="EMBL" id="MQN81250.1"/>
    </source>
</evidence>
<proteinExistence type="predicted"/>
<protein>
    <submittedName>
        <fullName evidence="1">Uncharacterized protein</fullName>
    </submittedName>
</protein>
<dbReference type="OrthoDB" id="9921889at2"/>
<dbReference type="RefSeq" id="WP_153124325.1">
    <property type="nucleotide sequence ID" value="NZ_VZCB01000079.1"/>
</dbReference>
<dbReference type="Proteomes" id="UP000480425">
    <property type="component" value="Unassembled WGS sequence"/>
</dbReference>
<evidence type="ECO:0000313" key="2">
    <source>
        <dbReference type="Proteomes" id="UP000480425"/>
    </source>
</evidence>
<organism evidence="1 2">
    <name type="scientific">Segatella copri</name>
    <dbReference type="NCBI Taxonomy" id="165179"/>
    <lineage>
        <taxon>Bacteria</taxon>
        <taxon>Pseudomonadati</taxon>
        <taxon>Bacteroidota</taxon>
        <taxon>Bacteroidia</taxon>
        <taxon>Bacteroidales</taxon>
        <taxon>Prevotellaceae</taxon>
        <taxon>Segatella</taxon>
    </lineage>
</organism>
<reference evidence="1 2" key="1">
    <citation type="submission" date="2019-09" db="EMBL/GenBank/DDBJ databases">
        <title>Distinct polysaccharide growth profiles of human intestinal Prevotella copri isolates.</title>
        <authorList>
            <person name="Fehlner-Peach H."/>
            <person name="Magnabosco C."/>
            <person name="Raghavan V."/>
            <person name="Scher J.U."/>
            <person name="Tett A."/>
            <person name="Cox L.M."/>
            <person name="Gottsegen C."/>
            <person name="Watters A."/>
            <person name="Wiltshire- Gordon J.D."/>
            <person name="Segata N."/>
            <person name="Bonneau R."/>
            <person name="Littman D.R."/>
        </authorList>
    </citation>
    <scope>NUCLEOTIDE SEQUENCE [LARGE SCALE GENOMIC DNA]</scope>
    <source>
        <strain evidence="2">iA622</strain>
    </source>
</reference>
<dbReference type="EMBL" id="VZCB01000079">
    <property type="protein sequence ID" value="MQN81250.1"/>
    <property type="molecule type" value="Genomic_DNA"/>
</dbReference>